<feature type="compositionally biased region" description="Polar residues" evidence="1">
    <location>
        <begin position="128"/>
        <end position="137"/>
    </location>
</feature>
<evidence type="ECO:0000256" key="1">
    <source>
        <dbReference type="SAM" id="MobiDB-lite"/>
    </source>
</evidence>
<feature type="compositionally biased region" description="Polar residues" evidence="1">
    <location>
        <begin position="608"/>
        <end position="619"/>
    </location>
</feature>
<feature type="region of interest" description="Disordered" evidence="1">
    <location>
        <begin position="420"/>
        <end position="795"/>
    </location>
</feature>
<accession>A0A9Q9AXV9</accession>
<feature type="compositionally biased region" description="Basic and acidic residues" evidence="1">
    <location>
        <begin position="291"/>
        <end position="302"/>
    </location>
</feature>
<feature type="compositionally biased region" description="Low complexity" evidence="1">
    <location>
        <begin position="726"/>
        <end position="751"/>
    </location>
</feature>
<feature type="compositionally biased region" description="Polar residues" evidence="1">
    <location>
        <begin position="509"/>
        <end position="537"/>
    </location>
</feature>
<feature type="compositionally biased region" description="Gly residues" evidence="1">
    <location>
        <begin position="830"/>
        <end position="840"/>
    </location>
</feature>
<gene>
    <name evidence="2" type="ORF">Slin15195_G107280</name>
</gene>
<dbReference type="AlphaFoldDB" id="A0A9Q9AXV9"/>
<dbReference type="Pfam" id="PF20566">
    <property type="entry name" value="Eap1"/>
    <property type="match status" value="1"/>
</dbReference>
<feature type="compositionally biased region" description="Polar residues" evidence="1">
    <location>
        <begin position="634"/>
        <end position="649"/>
    </location>
</feature>
<feature type="compositionally biased region" description="Basic and acidic residues" evidence="1">
    <location>
        <begin position="156"/>
        <end position="235"/>
    </location>
</feature>
<organism evidence="2 3">
    <name type="scientific">Septoria linicola</name>
    <dbReference type="NCBI Taxonomy" id="215465"/>
    <lineage>
        <taxon>Eukaryota</taxon>
        <taxon>Fungi</taxon>
        <taxon>Dikarya</taxon>
        <taxon>Ascomycota</taxon>
        <taxon>Pezizomycotina</taxon>
        <taxon>Dothideomycetes</taxon>
        <taxon>Dothideomycetidae</taxon>
        <taxon>Mycosphaerellales</taxon>
        <taxon>Mycosphaerellaceae</taxon>
        <taxon>Septoria</taxon>
    </lineage>
</organism>
<proteinExistence type="predicted"/>
<feature type="region of interest" description="Disordered" evidence="1">
    <location>
        <begin position="291"/>
        <end position="313"/>
    </location>
</feature>
<sequence length="874" mass="96432">MASVRRYTREELIALSRSKLVSRPDNLPAIEQWIEYVYLEQEDGKREKLRIAHSEPPPASSDHERHKSNDGTLGKGKQPRAGLAGAAAAEGSPMGAFSTGRPTLTSRSSTLRNASGEDVSLGPPRNMFPSTRNVTKSSDFHDKNGSSDATPNDEPDSMRSRFFSDRQLNRRSGAEKEASDGKDRWTSVRERRQQGELDDEKRGFGSRHDKDNEGDRRNGYGHKDDPRWSREDRPNGTRTGGGWREREAARRDRDHHEREPEWMDDPVVKKDQQLGLTARTQDDFEEWKRQMAGKPKVEKEEAPIPEPVALPAATEQPKATLKLDGFENGFFGFGGGSAVATPGASTPSAVATSTATKTSGKSGKTSRFASMFKPVEPEPTPAPAAAEEPQPQAANGAASKSVEDQEGFNRVLAMLGGTKINQAPAAPEPARELAPSYAEPVPTSPPPPPKSMTSSGTLPGGRKSRFTDIFAQEKNPERLQSPQQNSPPFGADSGFEGSHRGLPDDPTQLFANNRQPERQPIQQQLPRTQAPETTMSPVPSGIPFNALREQQPRPSSGRLNEAYNRFEPPSRGAASPDRNIQDLLAQPRQHSQATPAQSQDLLNLLRNPKSSRPPSQQAIPASGGIDQVELERWLQQQQPMQTHGPTQTIAPKPRGPQQPPGLFEEQLMRNYGHEQQRHEQVPQLQERQQPRGPPGFYNPEQEALFAQQQRHAHQQAQQQAEREAQHAQLRRQQQYAELSQQQQMQQQQQQQPPRRMSGHPALQQMHIPQQHSQPGFHQLTSPVGGGAPPPGFNQMPRYPPGFANVNTFQQPRDQAPPGFSNGPMSPPAGLAGGAPPGFFGGPPNLPPGFHAQQIRSPPAEVPGRRPPYEEYGRR</sequence>
<feature type="region of interest" description="Disordered" evidence="1">
    <location>
        <begin position="807"/>
        <end position="874"/>
    </location>
</feature>
<feature type="compositionally biased region" description="Basic and acidic residues" evidence="1">
    <location>
        <begin position="671"/>
        <end position="680"/>
    </location>
</feature>
<name>A0A9Q9AXV9_9PEZI</name>
<feature type="compositionally biased region" description="Low complexity" evidence="1">
    <location>
        <begin position="342"/>
        <end position="366"/>
    </location>
</feature>
<feature type="compositionally biased region" description="Polar residues" evidence="1">
    <location>
        <begin position="100"/>
        <end position="113"/>
    </location>
</feature>
<feature type="compositionally biased region" description="Basic and acidic residues" evidence="1">
    <location>
        <begin position="862"/>
        <end position="874"/>
    </location>
</feature>
<protein>
    <submittedName>
        <fullName evidence="2">Uncharacterized protein</fullName>
    </submittedName>
</protein>
<feature type="compositionally biased region" description="Polar residues" evidence="1">
    <location>
        <begin position="766"/>
        <end position="781"/>
    </location>
</feature>
<feature type="compositionally biased region" description="Polar residues" evidence="1">
    <location>
        <begin position="588"/>
        <end position="601"/>
    </location>
</feature>
<feature type="compositionally biased region" description="Low complexity" evidence="1">
    <location>
        <begin position="81"/>
        <end position="96"/>
    </location>
</feature>
<feature type="region of interest" description="Disordered" evidence="1">
    <location>
        <begin position="48"/>
        <end position="274"/>
    </location>
</feature>
<feature type="compositionally biased region" description="Basic and acidic residues" evidence="1">
    <location>
        <begin position="243"/>
        <end position="272"/>
    </location>
</feature>
<reference evidence="2" key="1">
    <citation type="submission" date="2022-06" db="EMBL/GenBank/DDBJ databases">
        <title>Complete genome sequences of two strains of the flax pathogen Septoria linicola.</title>
        <authorList>
            <person name="Lapalu N."/>
            <person name="Simon A."/>
            <person name="Demenou B."/>
            <person name="Paumier D."/>
            <person name="Guillot M.-P."/>
            <person name="Gout L."/>
            <person name="Valade R."/>
        </authorList>
    </citation>
    <scope>NUCLEOTIDE SEQUENCE</scope>
    <source>
        <strain evidence="2">SE15195</strain>
    </source>
</reference>
<feature type="compositionally biased region" description="Polar residues" evidence="1">
    <location>
        <begin position="478"/>
        <end position="487"/>
    </location>
</feature>
<keyword evidence="3" id="KW-1185">Reference proteome</keyword>
<dbReference type="OrthoDB" id="2504266at2759"/>
<feature type="region of interest" description="Disordered" evidence="1">
    <location>
        <begin position="342"/>
        <end position="405"/>
    </location>
</feature>
<evidence type="ECO:0000313" key="3">
    <source>
        <dbReference type="Proteomes" id="UP001056384"/>
    </source>
</evidence>
<dbReference type="InterPro" id="IPR046784">
    <property type="entry name" value="Eap1"/>
</dbReference>
<feature type="compositionally biased region" description="Low complexity" evidence="1">
    <location>
        <begin position="383"/>
        <end position="394"/>
    </location>
</feature>
<feature type="compositionally biased region" description="Low complexity" evidence="1">
    <location>
        <begin position="706"/>
        <end position="719"/>
    </location>
</feature>
<evidence type="ECO:0000313" key="2">
    <source>
        <dbReference type="EMBL" id="USW57409.1"/>
    </source>
</evidence>
<feature type="compositionally biased region" description="Low complexity" evidence="1">
    <location>
        <begin position="432"/>
        <end position="441"/>
    </location>
</feature>
<dbReference type="EMBL" id="CP099426">
    <property type="protein sequence ID" value="USW57409.1"/>
    <property type="molecule type" value="Genomic_DNA"/>
</dbReference>
<dbReference type="Proteomes" id="UP001056384">
    <property type="component" value="Chromosome 9"/>
</dbReference>